<reference evidence="1 2" key="1">
    <citation type="submission" date="2019-08" db="EMBL/GenBank/DDBJ databases">
        <title>Whole genome of Aphis craccivora.</title>
        <authorList>
            <person name="Voronova N.V."/>
            <person name="Shulinski R.S."/>
            <person name="Bandarenka Y.V."/>
            <person name="Zhorov D.G."/>
            <person name="Warner D."/>
        </authorList>
    </citation>
    <scope>NUCLEOTIDE SEQUENCE [LARGE SCALE GENOMIC DNA]</scope>
    <source>
        <strain evidence="1">180601</strain>
        <tissue evidence="1">Whole Body</tissue>
    </source>
</reference>
<protein>
    <submittedName>
        <fullName evidence="1">Uncharacterized protein</fullName>
    </submittedName>
</protein>
<dbReference type="Proteomes" id="UP000478052">
    <property type="component" value="Unassembled WGS sequence"/>
</dbReference>
<organism evidence="1 2">
    <name type="scientific">Aphis craccivora</name>
    <name type="common">Cowpea aphid</name>
    <dbReference type="NCBI Taxonomy" id="307492"/>
    <lineage>
        <taxon>Eukaryota</taxon>
        <taxon>Metazoa</taxon>
        <taxon>Ecdysozoa</taxon>
        <taxon>Arthropoda</taxon>
        <taxon>Hexapoda</taxon>
        <taxon>Insecta</taxon>
        <taxon>Pterygota</taxon>
        <taxon>Neoptera</taxon>
        <taxon>Paraneoptera</taxon>
        <taxon>Hemiptera</taxon>
        <taxon>Sternorrhyncha</taxon>
        <taxon>Aphidomorpha</taxon>
        <taxon>Aphidoidea</taxon>
        <taxon>Aphididae</taxon>
        <taxon>Aphidini</taxon>
        <taxon>Aphis</taxon>
        <taxon>Aphis</taxon>
    </lineage>
</organism>
<name>A0A6G0ZML0_APHCR</name>
<dbReference type="EMBL" id="VUJU01000147">
    <property type="protein sequence ID" value="KAF0772689.1"/>
    <property type="molecule type" value="Genomic_DNA"/>
</dbReference>
<sequence>KVHGRCSAASHLRTFSDYSLHDEFAVVVSSVEYALDPLVVVRAPSFFGHEERKMMTTRQLVSDMGNDSALTMML</sequence>
<accession>A0A6G0ZML0</accession>
<feature type="non-terminal residue" evidence="1">
    <location>
        <position position="1"/>
    </location>
</feature>
<evidence type="ECO:0000313" key="2">
    <source>
        <dbReference type="Proteomes" id="UP000478052"/>
    </source>
</evidence>
<proteinExistence type="predicted"/>
<keyword evidence="2" id="KW-1185">Reference proteome</keyword>
<comment type="caution">
    <text evidence="1">The sequence shown here is derived from an EMBL/GenBank/DDBJ whole genome shotgun (WGS) entry which is preliminary data.</text>
</comment>
<evidence type="ECO:0000313" key="1">
    <source>
        <dbReference type="EMBL" id="KAF0772689.1"/>
    </source>
</evidence>
<dbReference type="AlphaFoldDB" id="A0A6G0ZML0"/>
<gene>
    <name evidence="1" type="ORF">FWK35_00032896</name>
</gene>